<keyword evidence="2" id="KW-1185">Reference proteome</keyword>
<evidence type="ECO:0000313" key="1">
    <source>
        <dbReference type="EMBL" id="MCL1632801.1"/>
    </source>
</evidence>
<dbReference type="Proteomes" id="UP001203004">
    <property type="component" value="Unassembled WGS sequence"/>
</dbReference>
<dbReference type="EMBL" id="JAMAST010000022">
    <property type="protein sequence ID" value="MCL1632801.1"/>
    <property type="molecule type" value="Genomic_DNA"/>
</dbReference>
<organism evidence="1 2">
    <name type="scientific">Sporolactobacillus mangiferae</name>
    <dbReference type="NCBI Taxonomy" id="2940498"/>
    <lineage>
        <taxon>Bacteria</taxon>
        <taxon>Bacillati</taxon>
        <taxon>Bacillota</taxon>
        <taxon>Bacilli</taxon>
        <taxon>Bacillales</taxon>
        <taxon>Sporolactobacillaceae</taxon>
        <taxon>Sporolactobacillus</taxon>
    </lineage>
</organism>
<evidence type="ECO:0000313" key="2">
    <source>
        <dbReference type="Proteomes" id="UP001203004"/>
    </source>
</evidence>
<gene>
    <name evidence="1" type="ORF">M3N64_12805</name>
</gene>
<proteinExistence type="predicted"/>
<evidence type="ECO:0008006" key="3">
    <source>
        <dbReference type="Google" id="ProtNLM"/>
    </source>
</evidence>
<comment type="caution">
    <text evidence="1">The sequence shown here is derived from an EMBL/GenBank/DDBJ whole genome shotgun (WGS) entry which is preliminary data.</text>
</comment>
<reference evidence="1 2" key="1">
    <citation type="submission" date="2022-05" db="EMBL/GenBank/DDBJ databases">
        <title>Sporolactobacillus sp nov CPB3-1, isolated from tree bark (Mangifera indica L.).</title>
        <authorList>
            <person name="Phuengjayaem S."/>
            <person name="Tanasupawat S."/>
        </authorList>
    </citation>
    <scope>NUCLEOTIDE SEQUENCE [LARGE SCALE GENOMIC DNA]</scope>
    <source>
        <strain evidence="1 2">CPB3-1</strain>
    </source>
</reference>
<sequence length="74" mass="8249">MQLKVINEESHVVGAAGGNWGDTTNIVYECPCGKGKVYYEHDDIPGYRNRNISCDCDDCNQKYDFGKGMATPKK</sequence>
<dbReference type="RefSeq" id="WP_249103241.1">
    <property type="nucleotide sequence ID" value="NZ_JAMAST010000022.1"/>
</dbReference>
<name>A0ABT0MD57_9BACL</name>
<accession>A0ABT0MD57</accession>
<protein>
    <recommendedName>
        <fullName evidence="3">DUF3797 domain-containing protein</fullName>
    </recommendedName>
</protein>